<proteinExistence type="predicted"/>
<dbReference type="Ensembl" id="ENSBOBT00000024276.1">
    <property type="protein sequence ID" value="ENSBOBP00000023755.1"/>
    <property type="gene ID" value="ENSBOBG00000014193.1"/>
</dbReference>
<dbReference type="Pfam" id="PF26054">
    <property type="entry name" value="PHD_G2E3"/>
    <property type="match status" value="1"/>
</dbReference>
<reference evidence="2" key="1">
    <citation type="submission" date="2025-08" db="UniProtKB">
        <authorList>
            <consortium name="Ensembl"/>
        </authorList>
    </citation>
    <scope>IDENTIFICATION</scope>
</reference>
<dbReference type="PANTHER" id="PTHR12420">
    <property type="entry name" value="PHD FINGER PROTEIN"/>
    <property type="match status" value="1"/>
</dbReference>
<feature type="domain" description="PHF7/G2E3-like PHD zinc finger" evidence="1">
    <location>
        <begin position="153"/>
        <end position="195"/>
    </location>
</feature>
<dbReference type="InterPro" id="IPR011011">
    <property type="entry name" value="Znf_FYVE_PHD"/>
</dbReference>
<dbReference type="AlphaFoldDB" id="A0A8C0IJ40"/>
<dbReference type="Gene3D" id="3.30.40.10">
    <property type="entry name" value="Zinc/RING finger domain, C3HC4 (zinc finger)"/>
    <property type="match status" value="1"/>
</dbReference>
<evidence type="ECO:0000313" key="2">
    <source>
        <dbReference type="Ensembl" id="ENSBOBP00000023755.1"/>
    </source>
</evidence>
<evidence type="ECO:0000259" key="1">
    <source>
        <dbReference type="Pfam" id="PF26054"/>
    </source>
</evidence>
<reference evidence="2" key="2">
    <citation type="submission" date="2025-09" db="UniProtKB">
        <authorList>
            <consortium name="Ensembl"/>
        </authorList>
    </citation>
    <scope>IDENTIFICATION</scope>
</reference>
<dbReference type="PANTHER" id="PTHR12420:SF47">
    <property type="entry name" value="PHD FINGER PROTEIN 7"/>
    <property type="match status" value="1"/>
</dbReference>
<evidence type="ECO:0000313" key="3">
    <source>
        <dbReference type="Proteomes" id="UP000694567"/>
    </source>
</evidence>
<keyword evidence="3" id="KW-1185">Reference proteome</keyword>
<dbReference type="InterPro" id="IPR059102">
    <property type="entry name" value="PHD_PHF7/G2E3-like"/>
</dbReference>
<dbReference type="SUPFAM" id="SSF57903">
    <property type="entry name" value="FYVE/PHD zinc finger"/>
    <property type="match status" value="1"/>
</dbReference>
<sequence>FEGKARVDRHPRWKALTEERTLPPAPQRCSFPPAFALSPPACVLCGRAAADPVLCGQKIRIEDFCAHFFCLVSAPGLPPARKLRFDPNDICRTVVRAAHKGQAACAGIFFNCPLCRDKHAFLLDMLTMGIRIPLRLVSCRLTGQEAASPVPCQGHESFCFPRPWELLLCSSCAAEGTHRCCSNVRTSRTKPLCSRRAGGTA</sequence>
<organism evidence="2 3">
    <name type="scientific">Bubo bubo</name>
    <name type="common">Eurasian eagle-owl</name>
    <name type="synonym">Strix bubo</name>
    <dbReference type="NCBI Taxonomy" id="30461"/>
    <lineage>
        <taxon>Eukaryota</taxon>
        <taxon>Metazoa</taxon>
        <taxon>Chordata</taxon>
        <taxon>Craniata</taxon>
        <taxon>Vertebrata</taxon>
        <taxon>Euteleostomi</taxon>
        <taxon>Archelosauria</taxon>
        <taxon>Archosauria</taxon>
        <taxon>Dinosauria</taxon>
        <taxon>Saurischia</taxon>
        <taxon>Theropoda</taxon>
        <taxon>Coelurosauria</taxon>
        <taxon>Aves</taxon>
        <taxon>Neognathae</taxon>
        <taxon>Neoaves</taxon>
        <taxon>Telluraves</taxon>
        <taxon>Strigiformes</taxon>
        <taxon>Strigidae</taxon>
        <taxon>Bubo</taxon>
    </lineage>
</organism>
<accession>A0A8C0IJ40</accession>
<dbReference type="InterPro" id="IPR051188">
    <property type="entry name" value="PHD-type_Zinc_Finger"/>
</dbReference>
<name>A0A8C0IJ40_BUBBB</name>
<protein>
    <recommendedName>
        <fullName evidence="1">PHF7/G2E3-like PHD zinc finger domain-containing protein</fullName>
    </recommendedName>
</protein>
<dbReference type="GO" id="GO:0005634">
    <property type="term" value="C:nucleus"/>
    <property type="evidence" value="ECO:0007669"/>
    <property type="project" value="TreeGrafter"/>
</dbReference>
<dbReference type="InterPro" id="IPR013083">
    <property type="entry name" value="Znf_RING/FYVE/PHD"/>
</dbReference>
<dbReference type="Proteomes" id="UP000694567">
    <property type="component" value="Unplaced"/>
</dbReference>